<dbReference type="AlphaFoldDB" id="A0A543E0C9"/>
<evidence type="ECO:0000313" key="2">
    <source>
        <dbReference type="EMBL" id="TQM15041.1"/>
    </source>
</evidence>
<name>A0A543E0C9_9PSEU</name>
<comment type="caution">
    <text evidence="2">The sequence shown here is derived from an EMBL/GenBank/DDBJ whole genome shotgun (WGS) entry which is preliminary data.</text>
</comment>
<dbReference type="EMBL" id="VFPA01000001">
    <property type="protein sequence ID" value="TQM15041.1"/>
    <property type="molecule type" value="Genomic_DNA"/>
</dbReference>
<organism evidence="2 3">
    <name type="scientific">Pseudonocardia kunmingensis</name>
    <dbReference type="NCBI Taxonomy" id="630975"/>
    <lineage>
        <taxon>Bacteria</taxon>
        <taxon>Bacillati</taxon>
        <taxon>Actinomycetota</taxon>
        <taxon>Actinomycetes</taxon>
        <taxon>Pseudonocardiales</taxon>
        <taxon>Pseudonocardiaceae</taxon>
        <taxon>Pseudonocardia</taxon>
    </lineage>
</organism>
<dbReference type="Proteomes" id="UP000315677">
    <property type="component" value="Unassembled WGS sequence"/>
</dbReference>
<accession>A0A543E0C9</accession>
<feature type="domain" description="DUF3291" evidence="1">
    <location>
        <begin position="20"/>
        <end position="157"/>
    </location>
</feature>
<gene>
    <name evidence="2" type="ORF">FB558_1822</name>
</gene>
<sequence length="175" mass="19519">MRVSGHGRARPPTLAPVQHLAQVNVARLRAPVDDPSMREFAAGIDSIHCLAAASPGFVWQLRTDDGHGICVQPGEGGPVFVNLTVWRDYEALHAFTYRTAHAAFLKRRSRWFAATPQPSTALWWLPAGTVPAVDDALRRLRHLRTYGPTARAFSLRRRFRPDGTPATRRPPTRAR</sequence>
<evidence type="ECO:0000259" key="1">
    <source>
        <dbReference type="Pfam" id="PF11695"/>
    </source>
</evidence>
<dbReference type="InterPro" id="IPR021708">
    <property type="entry name" value="DUF3291"/>
</dbReference>
<dbReference type="InterPro" id="IPR011008">
    <property type="entry name" value="Dimeric_a/b-barrel"/>
</dbReference>
<dbReference type="SUPFAM" id="SSF54909">
    <property type="entry name" value="Dimeric alpha+beta barrel"/>
    <property type="match status" value="1"/>
</dbReference>
<keyword evidence="3" id="KW-1185">Reference proteome</keyword>
<dbReference type="Pfam" id="PF11695">
    <property type="entry name" value="DUF3291"/>
    <property type="match status" value="1"/>
</dbReference>
<protein>
    <submittedName>
        <fullName evidence="2">Uncharacterized protein DUF3291</fullName>
    </submittedName>
</protein>
<evidence type="ECO:0000313" key="3">
    <source>
        <dbReference type="Proteomes" id="UP000315677"/>
    </source>
</evidence>
<proteinExistence type="predicted"/>
<reference evidence="2 3" key="1">
    <citation type="submission" date="2019-06" db="EMBL/GenBank/DDBJ databases">
        <title>Sequencing the genomes of 1000 actinobacteria strains.</title>
        <authorList>
            <person name="Klenk H.-P."/>
        </authorList>
    </citation>
    <scope>NUCLEOTIDE SEQUENCE [LARGE SCALE GENOMIC DNA]</scope>
    <source>
        <strain evidence="2 3">DSM 45301</strain>
    </source>
</reference>